<evidence type="ECO:0000313" key="2">
    <source>
        <dbReference type="EMBL" id="KAK0644469.1"/>
    </source>
</evidence>
<gene>
    <name evidence="2" type="ORF">B0T16DRAFT_291205</name>
</gene>
<dbReference type="PANTHER" id="PTHR24148:SF73">
    <property type="entry name" value="HET DOMAIN PROTEIN (AFU_ORTHOLOGUE AFUA_8G01020)"/>
    <property type="match status" value="1"/>
</dbReference>
<name>A0AA39Y2C2_9PEZI</name>
<feature type="non-terminal residue" evidence="2">
    <location>
        <position position="1"/>
    </location>
</feature>
<feature type="domain" description="Heterokaryon incompatibility" evidence="1">
    <location>
        <begin position="43"/>
        <end position="135"/>
    </location>
</feature>
<dbReference type="EMBL" id="JAULSV010000005">
    <property type="protein sequence ID" value="KAK0644469.1"/>
    <property type="molecule type" value="Genomic_DNA"/>
</dbReference>
<dbReference type="Proteomes" id="UP001174936">
    <property type="component" value="Unassembled WGS sequence"/>
</dbReference>
<sequence>DIYSPLNSTKREIRLCRILPFSFSQECVSCVLSTVSLDAAPDFEALSYVWGDAADRVPIIVNGQRLLATKNLEAAMRALSSRAMMGFGASRDFTRVVWIDALCIDQTNLAERASQVKLMGDIYSSARHVVTWLGAE</sequence>
<protein>
    <submittedName>
        <fullName evidence="2">Heterokaryon incompatibility protein-domain-containing protein</fullName>
    </submittedName>
</protein>
<dbReference type="InterPro" id="IPR052895">
    <property type="entry name" value="HetReg/Transcr_Mod"/>
</dbReference>
<organism evidence="2 3">
    <name type="scientific">Cercophora newfieldiana</name>
    <dbReference type="NCBI Taxonomy" id="92897"/>
    <lineage>
        <taxon>Eukaryota</taxon>
        <taxon>Fungi</taxon>
        <taxon>Dikarya</taxon>
        <taxon>Ascomycota</taxon>
        <taxon>Pezizomycotina</taxon>
        <taxon>Sordariomycetes</taxon>
        <taxon>Sordariomycetidae</taxon>
        <taxon>Sordariales</taxon>
        <taxon>Lasiosphaeriaceae</taxon>
        <taxon>Cercophora</taxon>
    </lineage>
</organism>
<dbReference type="Pfam" id="PF06985">
    <property type="entry name" value="HET"/>
    <property type="match status" value="1"/>
</dbReference>
<accession>A0AA39Y2C2</accession>
<dbReference type="PANTHER" id="PTHR24148">
    <property type="entry name" value="ANKYRIN REPEAT DOMAIN-CONTAINING PROTEIN 39 HOMOLOG-RELATED"/>
    <property type="match status" value="1"/>
</dbReference>
<comment type="caution">
    <text evidence="2">The sequence shown here is derived from an EMBL/GenBank/DDBJ whole genome shotgun (WGS) entry which is preliminary data.</text>
</comment>
<feature type="non-terminal residue" evidence="2">
    <location>
        <position position="136"/>
    </location>
</feature>
<proteinExistence type="predicted"/>
<reference evidence="2" key="1">
    <citation type="submission" date="2023-06" db="EMBL/GenBank/DDBJ databases">
        <title>Genome-scale phylogeny and comparative genomics of the fungal order Sordariales.</title>
        <authorList>
            <consortium name="Lawrence Berkeley National Laboratory"/>
            <person name="Hensen N."/>
            <person name="Bonometti L."/>
            <person name="Westerberg I."/>
            <person name="Brannstrom I.O."/>
            <person name="Guillou S."/>
            <person name="Cros-Aarteil S."/>
            <person name="Calhoun S."/>
            <person name="Haridas S."/>
            <person name="Kuo A."/>
            <person name="Mondo S."/>
            <person name="Pangilinan J."/>
            <person name="Riley R."/>
            <person name="Labutti K."/>
            <person name="Andreopoulos B."/>
            <person name="Lipzen A."/>
            <person name="Chen C."/>
            <person name="Yanf M."/>
            <person name="Daum C."/>
            <person name="Ng V."/>
            <person name="Clum A."/>
            <person name="Steindorff A."/>
            <person name="Ohm R."/>
            <person name="Martin F."/>
            <person name="Silar P."/>
            <person name="Natvig D."/>
            <person name="Lalanne C."/>
            <person name="Gautier V."/>
            <person name="Ament-Velasquez S.L."/>
            <person name="Kruys A."/>
            <person name="Hutchinson M.I."/>
            <person name="Powell A.J."/>
            <person name="Barry K."/>
            <person name="Miller A.N."/>
            <person name="Grigoriev I.V."/>
            <person name="Debuchy R."/>
            <person name="Gladieux P."/>
            <person name="Thoren M.H."/>
            <person name="Johannesson H."/>
        </authorList>
    </citation>
    <scope>NUCLEOTIDE SEQUENCE</scope>
    <source>
        <strain evidence="2">SMH2532-1</strain>
    </source>
</reference>
<keyword evidence="3" id="KW-1185">Reference proteome</keyword>
<evidence type="ECO:0000259" key="1">
    <source>
        <dbReference type="Pfam" id="PF06985"/>
    </source>
</evidence>
<dbReference type="InterPro" id="IPR010730">
    <property type="entry name" value="HET"/>
</dbReference>
<dbReference type="AlphaFoldDB" id="A0AA39Y2C2"/>
<evidence type="ECO:0000313" key="3">
    <source>
        <dbReference type="Proteomes" id="UP001174936"/>
    </source>
</evidence>